<feature type="domain" description="Obg" evidence="9">
    <location>
        <begin position="1"/>
        <end position="157"/>
    </location>
</feature>
<comment type="subunit">
    <text evidence="7">Monomer.</text>
</comment>
<keyword evidence="7" id="KW-0479">Metal-binding</keyword>
<keyword evidence="2 7" id="KW-0963">Cytoplasm</keyword>
<dbReference type="InterPro" id="IPR014100">
    <property type="entry name" value="GTP-bd_Obg/CgtA"/>
</dbReference>
<dbReference type="EC" id="3.6.5.-" evidence="7"/>
<dbReference type="Gene3D" id="3.40.50.300">
    <property type="entry name" value="P-loop containing nucleotide triphosphate hydrolases"/>
    <property type="match status" value="1"/>
</dbReference>
<accession>A0A1J5EFX2</accession>
<evidence type="ECO:0000256" key="5">
    <source>
        <dbReference type="ARBA" id="ARBA00022842"/>
    </source>
</evidence>
<dbReference type="GO" id="GO:0042254">
    <property type="term" value="P:ribosome biogenesis"/>
    <property type="evidence" value="ECO:0007669"/>
    <property type="project" value="UniProtKB-UniRule"/>
</dbReference>
<dbReference type="InterPro" id="IPR027417">
    <property type="entry name" value="P-loop_NTPase"/>
</dbReference>
<comment type="cofactor">
    <cofactor evidence="7">
        <name>Mg(2+)</name>
        <dbReference type="ChEBI" id="CHEBI:18420"/>
    </cofactor>
</comment>
<dbReference type="NCBIfam" id="TIGR02729">
    <property type="entry name" value="Obg_CgtA"/>
    <property type="match status" value="1"/>
</dbReference>
<evidence type="ECO:0000259" key="9">
    <source>
        <dbReference type="PROSITE" id="PS51883"/>
    </source>
</evidence>
<dbReference type="Proteomes" id="UP000183085">
    <property type="component" value="Unassembled WGS sequence"/>
</dbReference>
<feature type="binding site" evidence="7">
    <location>
        <begin position="164"/>
        <end position="171"/>
    </location>
    <ligand>
        <name>GTP</name>
        <dbReference type="ChEBI" id="CHEBI:37565"/>
    </ligand>
</feature>
<protein>
    <recommendedName>
        <fullName evidence="7">GTPase Obg</fullName>
        <ecNumber evidence="7">3.6.5.-</ecNumber>
    </recommendedName>
    <alternativeName>
        <fullName evidence="7">GTP-binding protein Obg</fullName>
    </alternativeName>
</protein>
<feature type="binding site" evidence="7">
    <location>
        <position position="191"/>
    </location>
    <ligand>
        <name>Mg(2+)</name>
        <dbReference type="ChEBI" id="CHEBI:18420"/>
    </ligand>
</feature>
<dbReference type="FunFam" id="2.70.210.12:FF:000001">
    <property type="entry name" value="GTPase Obg"/>
    <property type="match status" value="1"/>
</dbReference>
<dbReference type="InterPro" id="IPR006169">
    <property type="entry name" value="GTP1_OBG_dom"/>
</dbReference>
<gene>
    <name evidence="7" type="primary">obg</name>
    <name evidence="10" type="ORF">AUJ95_01870</name>
</gene>
<dbReference type="GO" id="GO:0005525">
    <property type="term" value="F:GTP binding"/>
    <property type="evidence" value="ECO:0007669"/>
    <property type="project" value="UniProtKB-UniRule"/>
</dbReference>
<dbReference type="Gene3D" id="2.70.210.12">
    <property type="entry name" value="GTP1/OBG domain"/>
    <property type="match status" value="1"/>
</dbReference>
<evidence type="ECO:0000313" key="10">
    <source>
        <dbReference type="EMBL" id="OIP42262.1"/>
    </source>
</evidence>
<evidence type="ECO:0000256" key="6">
    <source>
        <dbReference type="ARBA" id="ARBA00023134"/>
    </source>
</evidence>
<evidence type="ECO:0000313" key="11">
    <source>
        <dbReference type="Proteomes" id="UP000183085"/>
    </source>
</evidence>
<dbReference type="SUPFAM" id="SSF52540">
    <property type="entry name" value="P-loop containing nucleoside triphosphate hydrolases"/>
    <property type="match status" value="1"/>
</dbReference>
<keyword evidence="6 7" id="KW-0342">GTP-binding</keyword>
<dbReference type="SUPFAM" id="SSF82051">
    <property type="entry name" value="Obg GTP-binding protein N-terminal domain"/>
    <property type="match status" value="1"/>
</dbReference>
<keyword evidence="5 7" id="KW-0460">Magnesium</keyword>
<comment type="function">
    <text evidence="7">An essential GTPase which binds GTP, GDP and possibly (p)ppGpp with moderate affinity, with high nucleotide exchange rates and a fairly low GTP hydrolysis rate. Plays a role in control of the cell cycle, stress response, ribosome biogenesis and in those bacteria that undergo differentiation, in morphogenesis control.</text>
</comment>
<feature type="binding site" evidence="7">
    <location>
        <position position="171"/>
    </location>
    <ligand>
        <name>Mg(2+)</name>
        <dbReference type="ChEBI" id="CHEBI:18420"/>
    </ligand>
</feature>
<dbReference type="PANTHER" id="PTHR11702:SF31">
    <property type="entry name" value="MITOCHONDRIAL RIBOSOME-ASSOCIATED GTPASE 2"/>
    <property type="match status" value="1"/>
</dbReference>
<dbReference type="PRINTS" id="PR00326">
    <property type="entry name" value="GTP1OBG"/>
</dbReference>
<dbReference type="InterPro" id="IPR005225">
    <property type="entry name" value="Small_GTP-bd"/>
</dbReference>
<dbReference type="AlphaFoldDB" id="A0A1J5EFX2"/>
<evidence type="ECO:0000256" key="2">
    <source>
        <dbReference type="ARBA" id="ARBA00022490"/>
    </source>
</evidence>
<dbReference type="CDD" id="cd01898">
    <property type="entry name" value="Obg"/>
    <property type="match status" value="1"/>
</dbReference>
<dbReference type="PROSITE" id="PS51710">
    <property type="entry name" value="G_OBG"/>
    <property type="match status" value="1"/>
</dbReference>
<dbReference type="GO" id="GO:0000287">
    <property type="term" value="F:magnesium ion binding"/>
    <property type="evidence" value="ECO:0007669"/>
    <property type="project" value="InterPro"/>
</dbReference>
<dbReference type="STRING" id="1817895.AUJ95_01870"/>
<dbReference type="InterPro" id="IPR036726">
    <property type="entry name" value="GTP1_OBG_dom_sf"/>
</dbReference>
<dbReference type="EMBL" id="MNYI01000054">
    <property type="protein sequence ID" value="OIP42262.1"/>
    <property type="molecule type" value="Genomic_DNA"/>
</dbReference>
<dbReference type="PROSITE" id="PS51883">
    <property type="entry name" value="OBG"/>
    <property type="match status" value="1"/>
</dbReference>
<sequence length="328" mass="35470">MIDSVKIHVESGNGGNGCISFRREKYVPHGGPNGGDGGQGGSVIIEADENLSTLLDIQNKRHYRAQSGAPGEGSNKRGKQGDDLIIKVPLGTKLIDIDKEMILGDLITQGAQVIVAYGGLGGKGNARFASSTKQTPKFAQNGEKGQKKEVALELMLIAEVGIIGFPNAGKSTLLSKLSAAHPKIGEYPFTTLYPNLGVVKIDEFRSFVAADIPGLIPDAHLGAGLGDRFLRHIERTKVLVHLLEAQEAVERFHALNKEMSLYNPELSAKPQIVVISKMDILETEEEWERIKKDMNHMGIEPLAVSAVTGKGIQQLIWRVAEVLGVKQK</sequence>
<evidence type="ECO:0000256" key="1">
    <source>
        <dbReference type="ARBA" id="ARBA00007699"/>
    </source>
</evidence>
<feature type="domain" description="OBG-type G" evidence="8">
    <location>
        <begin position="158"/>
        <end position="324"/>
    </location>
</feature>
<feature type="binding site" evidence="7">
    <location>
        <begin position="276"/>
        <end position="279"/>
    </location>
    <ligand>
        <name>GTP</name>
        <dbReference type="ChEBI" id="CHEBI:37565"/>
    </ligand>
</feature>
<dbReference type="InterPro" id="IPR045086">
    <property type="entry name" value="OBG_GTPase"/>
</dbReference>
<dbReference type="NCBIfam" id="NF008955">
    <property type="entry name" value="PRK12297.1"/>
    <property type="match status" value="1"/>
</dbReference>
<feature type="binding site" evidence="7">
    <location>
        <begin position="211"/>
        <end position="214"/>
    </location>
    <ligand>
        <name>GTP</name>
        <dbReference type="ChEBI" id="CHEBI:37565"/>
    </ligand>
</feature>
<dbReference type="Pfam" id="PF01018">
    <property type="entry name" value="GTP1_OBG"/>
    <property type="match status" value="1"/>
</dbReference>
<comment type="caution">
    <text evidence="10">The sequence shown here is derived from an EMBL/GenBank/DDBJ whole genome shotgun (WGS) entry which is preliminary data.</text>
</comment>
<dbReference type="GO" id="GO:0005737">
    <property type="term" value="C:cytoplasm"/>
    <property type="evidence" value="ECO:0007669"/>
    <property type="project" value="UniProtKB-SubCell"/>
</dbReference>
<organism evidence="10 11">
    <name type="scientific">Candidatus Desantisbacteria bacterium CG2_30_40_21</name>
    <dbReference type="NCBI Taxonomy" id="1817895"/>
    <lineage>
        <taxon>Bacteria</taxon>
        <taxon>Candidatus Desantisiibacteriota</taxon>
    </lineage>
</organism>
<feature type="binding site" evidence="7">
    <location>
        <begin position="189"/>
        <end position="193"/>
    </location>
    <ligand>
        <name>GTP</name>
        <dbReference type="ChEBI" id="CHEBI:37565"/>
    </ligand>
</feature>
<comment type="similarity">
    <text evidence="1 7">Belongs to the TRAFAC class OBG-HflX-like GTPase superfamily. OBG GTPase family.</text>
</comment>
<dbReference type="Pfam" id="PF01926">
    <property type="entry name" value="MMR_HSR1"/>
    <property type="match status" value="1"/>
</dbReference>
<evidence type="ECO:0000256" key="7">
    <source>
        <dbReference type="HAMAP-Rule" id="MF_01454"/>
    </source>
</evidence>
<feature type="binding site" evidence="7">
    <location>
        <begin position="305"/>
        <end position="307"/>
    </location>
    <ligand>
        <name>GTP</name>
        <dbReference type="ChEBI" id="CHEBI:37565"/>
    </ligand>
</feature>
<dbReference type="InterPro" id="IPR006073">
    <property type="entry name" value="GTP-bd"/>
</dbReference>
<name>A0A1J5EFX2_9BACT</name>
<comment type="subcellular location">
    <subcellularLocation>
        <location evidence="7">Cytoplasm</location>
    </subcellularLocation>
</comment>
<dbReference type="InterPro" id="IPR031167">
    <property type="entry name" value="G_OBG"/>
</dbReference>
<dbReference type="PIRSF" id="PIRSF002401">
    <property type="entry name" value="GTP_bd_Obg/CgtA"/>
    <property type="match status" value="1"/>
</dbReference>
<keyword evidence="4 7" id="KW-0378">Hydrolase</keyword>
<proteinExistence type="inferred from homology"/>
<dbReference type="NCBIfam" id="NF008956">
    <property type="entry name" value="PRK12299.1"/>
    <property type="match status" value="1"/>
</dbReference>
<keyword evidence="3 7" id="KW-0547">Nucleotide-binding</keyword>
<evidence type="ECO:0000259" key="8">
    <source>
        <dbReference type="PROSITE" id="PS51710"/>
    </source>
</evidence>
<reference evidence="10 11" key="1">
    <citation type="journal article" date="2016" name="Environ. Microbiol.">
        <title>Genomic resolution of a cold subsurface aquifer community provides metabolic insights for novel microbes adapted to high CO concentrations.</title>
        <authorList>
            <person name="Probst A.J."/>
            <person name="Castelle C.J."/>
            <person name="Singh A."/>
            <person name="Brown C.T."/>
            <person name="Anantharaman K."/>
            <person name="Sharon I."/>
            <person name="Hug L.A."/>
            <person name="Burstein D."/>
            <person name="Emerson J.B."/>
            <person name="Thomas B.C."/>
            <person name="Banfield J.F."/>
        </authorList>
    </citation>
    <scope>NUCLEOTIDE SEQUENCE [LARGE SCALE GENOMIC DNA]</scope>
    <source>
        <strain evidence="10">CG2_30_40_21</strain>
    </source>
</reference>
<evidence type="ECO:0000256" key="3">
    <source>
        <dbReference type="ARBA" id="ARBA00022741"/>
    </source>
</evidence>
<evidence type="ECO:0000256" key="4">
    <source>
        <dbReference type="ARBA" id="ARBA00022801"/>
    </source>
</evidence>
<dbReference type="NCBIfam" id="TIGR00231">
    <property type="entry name" value="small_GTP"/>
    <property type="match status" value="1"/>
</dbReference>
<dbReference type="PANTHER" id="PTHR11702">
    <property type="entry name" value="DEVELOPMENTALLY REGULATED GTP-BINDING PROTEIN-RELATED"/>
    <property type="match status" value="1"/>
</dbReference>
<dbReference type="GO" id="GO:0003924">
    <property type="term" value="F:GTPase activity"/>
    <property type="evidence" value="ECO:0007669"/>
    <property type="project" value="UniProtKB-UniRule"/>
</dbReference>
<dbReference type="HAMAP" id="MF_01454">
    <property type="entry name" value="GTPase_Obg"/>
    <property type="match status" value="1"/>
</dbReference>